<proteinExistence type="predicted"/>
<sequence length="288" mass="31267">APSTALSPCRTSPPHAPSISRLPLPLCVRQGRFDTPSPAPLALGFPRLARPHRRLPAPSRTACTRAPLRCTARLAAPRPQGTSSAYAPQVFRRLLPLRVRRGRFCTTRAGPLVPALPHIYPPYRRLPVVEVLRPHAHRKYLGVRSLCASDTAVCAPSAPGRLPRPSVPQTTSATARRPCATFPSQAPQISRPPLLLHVRRGRFCTPPPDRLRPCPRAAIRFIDGSPRPTACACSSAESGSTPVSPIFYLPPHMCLFALPVILSFPVLARFFPFSCPALSHTPPTSVSM</sequence>
<dbReference type="AlphaFoldDB" id="A0AAD6X1A8"/>
<name>A0AAD6X1A8_9AGAR</name>
<organism evidence="2 3">
    <name type="scientific">Mycena alexandri</name>
    <dbReference type="NCBI Taxonomy" id="1745969"/>
    <lineage>
        <taxon>Eukaryota</taxon>
        <taxon>Fungi</taxon>
        <taxon>Dikarya</taxon>
        <taxon>Basidiomycota</taxon>
        <taxon>Agaricomycotina</taxon>
        <taxon>Agaricomycetes</taxon>
        <taxon>Agaricomycetidae</taxon>
        <taxon>Agaricales</taxon>
        <taxon>Marasmiineae</taxon>
        <taxon>Mycenaceae</taxon>
        <taxon>Mycena</taxon>
    </lineage>
</organism>
<reference evidence="2" key="1">
    <citation type="submission" date="2023-03" db="EMBL/GenBank/DDBJ databases">
        <title>Massive genome expansion in bonnet fungi (Mycena s.s.) driven by repeated elements and novel gene families across ecological guilds.</title>
        <authorList>
            <consortium name="Lawrence Berkeley National Laboratory"/>
            <person name="Harder C.B."/>
            <person name="Miyauchi S."/>
            <person name="Viragh M."/>
            <person name="Kuo A."/>
            <person name="Thoen E."/>
            <person name="Andreopoulos B."/>
            <person name="Lu D."/>
            <person name="Skrede I."/>
            <person name="Drula E."/>
            <person name="Henrissat B."/>
            <person name="Morin E."/>
            <person name="Kohler A."/>
            <person name="Barry K."/>
            <person name="LaButti K."/>
            <person name="Morin E."/>
            <person name="Salamov A."/>
            <person name="Lipzen A."/>
            <person name="Mereny Z."/>
            <person name="Hegedus B."/>
            <person name="Baldrian P."/>
            <person name="Stursova M."/>
            <person name="Weitz H."/>
            <person name="Taylor A."/>
            <person name="Grigoriev I.V."/>
            <person name="Nagy L.G."/>
            <person name="Martin F."/>
            <person name="Kauserud H."/>
        </authorList>
    </citation>
    <scope>NUCLEOTIDE SEQUENCE</scope>
    <source>
        <strain evidence="2">CBHHK200</strain>
    </source>
</reference>
<dbReference type="EMBL" id="JARJCM010000069">
    <property type="protein sequence ID" value="KAJ7032902.1"/>
    <property type="molecule type" value="Genomic_DNA"/>
</dbReference>
<keyword evidence="3" id="KW-1185">Reference proteome</keyword>
<evidence type="ECO:0000313" key="3">
    <source>
        <dbReference type="Proteomes" id="UP001218188"/>
    </source>
</evidence>
<dbReference type="Proteomes" id="UP001218188">
    <property type="component" value="Unassembled WGS sequence"/>
</dbReference>
<evidence type="ECO:0000313" key="2">
    <source>
        <dbReference type="EMBL" id="KAJ7032902.1"/>
    </source>
</evidence>
<feature type="non-terminal residue" evidence="2">
    <location>
        <position position="1"/>
    </location>
</feature>
<feature type="region of interest" description="Disordered" evidence="1">
    <location>
        <begin position="159"/>
        <end position="188"/>
    </location>
</feature>
<protein>
    <submittedName>
        <fullName evidence="2">Uncharacterized protein</fullName>
    </submittedName>
</protein>
<gene>
    <name evidence="2" type="ORF">C8F04DRAFT_1356205</name>
</gene>
<accession>A0AAD6X1A8</accession>
<comment type="caution">
    <text evidence="2">The sequence shown here is derived from an EMBL/GenBank/DDBJ whole genome shotgun (WGS) entry which is preliminary data.</text>
</comment>
<evidence type="ECO:0000256" key="1">
    <source>
        <dbReference type="SAM" id="MobiDB-lite"/>
    </source>
</evidence>